<keyword evidence="6 11" id="KW-0547">Nucleotide-binding</keyword>
<feature type="binding site" evidence="11">
    <location>
        <position position="818"/>
    </location>
    <ligand>
        <name>ATP</name>
        <dbReference type="ChEBI" id="CHEBI:30616"/>
    </ligand>
</feature>
<dbReference type="FunFam" id="3.30.200.20:FF:000060">
    <property type="entry name" value="Serine/threonine-protein kinase isoform 1"/>
    <property type="match status" value="2"/>
</dbReference>
<dbReference type="InterPro" id="IPR017441">
    <property type="entry name" value="Protein_kinase_ATP_BS"/>
</dbReference>
<feature type="region of interest" description="Disordered" evidence="12">
    <location>
        <begin position="1"/>
        <end position="23"/>
    </location>
</feature>
<protein>
    <recommendedName>
        <fullName evidence="3">non-specific serine/threonine protein kinase</fullName>
        <ecNumber evidence="3">2.7.11.1</ecNumber>
    </recommendedName>
</protein>
<dbReference type="GO" id="GO:0009190">
    <property type="term" value="P:cyclic nucleotide biosynthetic process"/>
    <property type="evidence" value="ECO:0007669"/>
    <property type="project" value="InterPro"/>
</dbReference>
<dbReference type="EC" id="2.7.11.1" evidence="3"/>
<evidence type="ECO:0000256" key="4">
    <source>
        <dbReference type="ARBA" id="ARBA00022527"/>
    </source>
</evidence>
<feature type="compositionally biased region" description="Basic and acidic residues" evidence="12">
    <location>
        <begin position="1"/>
        <end position="10"/>
    </location>
</feature>
<keyword evidence="17" id="KW-1185">Reference proteome</keyword>
<comment type="similarity">
    <text evidence="2">Belongs to the protein kinase superfamily. TKL Ser/Thr protein kinase family.</text>
</comment>
<dbReference type="GO" id="GO:0005524">
    <property type="term" value="F:ATP binding"/>
    <property type="evidence" value="ECO:0007669"/>
    <property type="project" value="UniProtKB-UniRule"/>
</dbReference>
<name>L8GG40_ACACF</name>
<evidence type="ECO:0000256" key="6">
    <source>
        <dbReference type="ARBA" id="ARBA00022741"/>
    </source>
</evidence>
<evidence type="ECO:0000256" key="2">
    <source>
        <dbReference type="ARBA" id="ARBA00005843"/>
    </source>
</evidence>
<dbReference type="GO" id="GO:0035556">
    <property type="term" value="P:intracellular signal transduction"/>
    <property type="evidence" value="ECO:0007669"/>
    <property type="project" value="InterPro"/>
</dbReference>
<dbReference type="Pfam" id="PF00211">
    <property type="entry name" value="Guanylate_cyc"/>
    <property type="match status" value="1"/>
</dbReference>
<keyword evidence="7" id="KW-0418">Kinase</keyword>
<evidence type="ECO:0000256" key="12">
    <source>
        <dbReference type="SAM" id="MobiDB-lite"/>
    </source>
</evidence>
<dbReference type="InterPro" id="IPR024370">
    <property type="entry name" value="PBP_domain"/>
</dbReference>
<evidence type="ECO:0000256" key="8">
    <source>
        <dbReference type="ARBA" id="ARBA00022840"/>
    </source>
</evidence>
<evidence type="ECO:0000313" key="17">
    <source>
        <dbReference type="Proteomes" id="UP000011083"/>
    </source>
</evidence>
<feature type="region of interest" description="Disordered" evidence="12">
    <location>
        <begin position="36"/>
        <end position="63"/>
    </location>
</feature>
<evidence type="ECO:0000256" key="9">
    <source>
        <dbReference type="ARBA" id="ARBA00047899"/>
    </source>
</evidence>
<keyword evidence="5" id="KW-0808">Transferase</keyword>
<dbReference type="RefSeq" id="XP_004333706.1">
    <property type="nucleotide sequence ID" value="XM_004333658.1"/>
</dbReference>
<dbReference type="InterPro" id="IPR008271">
    <property type="entry name" value="Ser/Thr_kinase_AS"/>
</dbReference>
<dbReference type="Gene3D" id="1.10.510.10">
    <property type="entry name" value="Transferase(Phosphotransferase) domain 1"/>
    <property type="match status" value="2"/>
</dbReference>
<evidence type="ECO:0000256" key="1">
    <source>
        <dbReference type="ARBA" id="ARBA00004167"/>
    </source>
</evidence>
<keyword evidence="13" id="KW-1133">Transmembrane helix</keyword>
<evidence type="ECO:0000259" key="15">
    <source>
        <dbReference type="PROSITE" id="PS50125"/>
    </source>
</evidence>
<dbReference type="EMBL" id="KB008148">
    <property type="protein sequence ID" value="ELR11693.1"/>
    <property type="molecule type" value="Genomic_DNA"/>
</dbReference>
<dbReference type="Proteomes" id="UP000011083">
    <property type="component" value="Unassembled WGS sequence"/>
</dbReference>
<dbReference type="PROSITE" id="PS50011">
    <property type="entry name" value="PROTEIN_KINASE_DOM"/>
    <property type="match status" value="2"/>
</dbReference>
<dbReference type="InterPro" id="IPR000719">
    <property type="entry name" value="Prot_kinase_dom"/>
</dbReference>
<feature type="region of interest" description="Disordered" evidence="12">
    <location>
        <begin position="1352"/>
        <end position="1388"/>
    </location>
</feature>
<dbReference type="PROSITE" id="PS00108">
    <property type="entry name" value="PROTEIN_KINASE_ST"/>
    <property type="match status" value="2"/>
</dbReference>
<dbReference type="SMART" id="SM00220">
    <property type="entry name" value="S_TKc"/>
    <property type="match status" value="2"/>
</dbReference>
<keyword evidence="13" id="KW-0812">Transmembrane</keyword>
<dbReference type="SUPFAM" id="SSF56112">
    <property type="entry name" value="Protein kinase-like (PK-like)"/>
    <property type="match status" value="2"/>
</dbReference>
<dbReference type="InterPro" id="IPR029787">
    <property type="entry name" value="Nucleotide_cyclase"/>
</dbReference>
<dbReference type="SUPFAM" id="SSF53850">
    <property type="entry name" value="Periplasmic binding protein-like II"/>
    <property type="match status" value="2"/>
</dbReference>
<dbReference type="PANTHER" id="PTHR44329">
    <property type="entry name" value="SERINE/THREONINE-PROTEIN KINASE TNNI3K-RELATED"/>
    <property type="match status" value="1"/>
</dbReference>
<dbReference type="Gene3D" id="3.30.70.1230">
    <property type="entry name" value="Nucleotide cyclase"/>
    <property type="match status" value="1"/>
</dbReference>
<dbReference type="PRINTS" id="PR00109">
    <property type="entry name" value="TYRKINASE"/>
</dbReference>
<comment type="subcellular location">
    <subcellularLocation>
        <location evidence="1">Membrane</location>
        <topology evidence="1">Single-pass membrane protein</topology>
    </subcellularLocation>
</comment>
<evidence type="ECO:0000259" key="14">
    <source>
        <dbReference type="PROSITE" id="PS50011"/>
    </source>
</evidence>
<dbReference type="GeneID" id="14912101"/>
<comment type="catalytic activity">
    <reaction evidence="9">
        <text>L-threonyl-[protein] + ATP = O-phospho-L-threonyl-[protein] + ADP + H(+)</text>
        <dbReference type="Rhea" id="RHEA:46608"/>
        <dbReference type="Rhea" id="RHEA-COMP:11060"/>
        <dbReference type="Rhea" id="RHEA-COMP:11605"/>
        <dbReference type="ChEBI" id="CHEBI:15378"/>
        <dbReference type="ChEBI" id="CHEBI:30013"/>
        <dbReference type="ChEBI" id="CHEBI:30616"/>
        <dbReference type="ChEBI" id="CHEBI:61977"/>
        <dbReference type="ChEBI" id="CHEBI:456216"/>
        <dbReference type="EC" id="2.7.11.1"/>
    </reaction>
</comment>
<dbReference type="PANTHER" id="PTHR44329:SF298">
    <property type="entry name" value="MIXED LINEAGE KINASE DOMAIN-LIKE PROTEIN"/>
    <property type="match status" value="1"/>
</dbReference>
<dbReference type="Gene3D" id="3.30.200.20">
    <property type="entry name" value="Phosphorylase Kinase, domain 1"/>
    <property type="match status" value="2"/>
</dbReference>
<evidence type="ECO:0000256" key="7">
    <source>
        <dbReference type="ARBA" id="ARBA00022777"/>
    </source>
</evidence>
<evidence type="ECO:0000256" key="3">
    <source>
        <dbReference type="ARBA" id="ARBA00012513"/>
    </source>
</evidence>
<feature type="compositionally biased region" description="Low complexity" evidence="12">
    <location>
        <begin position="1102"/>
        <end position="1123"/>
    </location>
</feature>
<feature type="region of interest" description="Disordered" evidence="12">
    <location>
        <begin position="1070"/>
        <end position="1128"/>
    </location>
</feature>
<feature type="domain" description="Protein kinase" evidence="14">
    <location>
        <begin position="1422"/>
        <end position="1671"/>
    </location>
</feature>
<dbReference type="InterPro" id="IPR001054">
    <property type="entry name" value="A/G_cyclase"/>
</dbReference>
<dbReference type="CDD" id="cd13999">
    <property type="entry name" value="STKc_MAP3K-like"/>
    <property type="match status" value="2"/>
</dbReference>
<dbReference type="Gene3D" id="3.40.190.10">
    <property type="entry name" value="Periplasmic binding protein-like II"/>
    <property type="match status" value="4"/>
</dbReference>
<dbReference type="Pfam" id="PF07714">
    <property type="entry name" value="PK_Tyr_Ser-Thr"/>
    <property type="match status" value="2"/>
</dbReference>
<dbReference type="VEuPathDB" id="AmoebaDB:ACA1_261000"/>
<dbReference type="PROSITE" id="PS00107">
    <property type="entry name" value="PROTEIN_KINASE_ATP"/>
    <property type="match status" value="2"/>
</dbReference>
<evidence type="ECO:0000256" key="11">
    <source>
        <dbReference type="PROSITE-ProRule" id="PRU10141"/>
    </source>
</evidence>
<evidence type="ECO:0000256" key="10">
    <source>
        <dbReference type="ARBA" id="ARBA00048679"/>
    </source>
</evidence>
<feature type="domain" description="Guanylate cyclase" evidence="15">
    <location>
        <begin position="1253"/>
        <end position="1290"/>
    </location>
</feature>
<evidence type="ECO:0000313" key="16">
    <source>
        <dbReference type="EMBL" id="ELR11693.1"/>
    </source>
</evidence>
<dbReference type="KEGG" id="acan:ACA1_261000"/>
<dbReference type="OrthoDB" id="2021138at2759"/>
<dbReference type="STRING" id="1257118.L8GG40"/>
<feature type="domain" description="Protein kinase" evidence="14">
    <location>
        <begin position="791"/>
        <end position="1066"/>
    </location>
</feature>
<keyword evidence="13" id="KW-0472">Membrane</keyword>
<dbReference type="SMART" id="SM00044">
    <property type="entry name" value="CYCc"/>
    <property type="match status" value="1"/>
</dbReference>
<organism evidence="16 17">
    <name type="scientific">Acanthamoeba castellanii (strain ATCC 30010 / Neff)</name>
    <dbReference type="NCBI Taxonomy" id="1257118"/>
    <lineage>
        <taxon>Eukaryota</taxon>
        <taxon>Amoebozoa</taxon>
        <taxon>Discosea</taxon>
        <taxon>Longamoebia</taxon>
        <taxon>Centramoebida</taxon>
        <taxon>Acanthamoebidae</taxon>
        <taxon>Acanthamoeba</taxon>
    </lineage>
</organism>
<dbReference type="InterPro" id="IPR001245">
    <property type="entry name" value="Ser-Thr/Tyr_kinase_cat_dom"/>
</dbReference>
<dbReference type="InterPro" id="IPR051681">
    <property type="entry name" value="Ser/Thr_Kinases-Pseudokinases"/>
</dbReference>
<dbReference type="SUPFAM" id="SSF55073">
    <property type="entry name" value="Nucleotide cyclase"/>
    <property type="match status" value="1"/>
</dbReference>
<gene>
    <name evidence="16" type="ORF">ACA1_261000</name>
</gene>
<dbReference type="CDD" id="cd07302">
    <property type="entry name" value="CHD"/>
    <property type="match status" value="1"/>
</dbReference>
<feature type="compositionally biased region" description="Low complexity" evidence="12">
    <location>
        <begin position="1073"/>
        <end position="1089"/>
    </location>
</feature>
<feature type="binding site" evidence="11">
    <location>
        <position position="1449"/>
    </location>
    <ligand>
        <name>ATP</name>
        <dbReference type="ChEBI" id="CHEBI:30616"/>
    </ligand>
</feature>
<dbReference type="Pfam" id="PF12849">
    <property type="entry name" value="PBP_like_2"/>
    <property type="match status" value="2"/>
</dbReference>
<dbReference type="GO" id="GO:0016020">
    <property type="term" value="C:membrane"/>
    <property type="evidence" value="ECO:0007669"/>
    <property type="project" value="UniProtKB-SubCell"/>
</dbReference>
<dbReference type="PROSITE" id="PS50125">
    <property type="entry name" value="GUANYLATE_CYCLASE_2"/>
    <property type="match status" value="1"/>
</dbReference>
<evidence type="ECO:0000256" key="5">
    <source>
        <dbReference type="ARBA" id="ARBA00022679"/>
    </source>
</evidence>
<keyword evidence="8 11" id="KW-0067">ATP-binding</keyword>
<sequence length="1688" mass="184026">MACSSRESDRPTPPPHFRSGAVPTATFAMTSRCSTLPKMWTTPSTPTPPTRRGAQKALSSKKNTQYKTNQDFVVVDRGVTPELAEQYGEMAQFPLMGQAIVMAYNLPTFNTSDPRLVIDRATLAAIWAGEITMWNDQAIVQHNLGLEPKLPAQPIVLGYNREANAVSATEVLKRALEGFSEGFRSALAAANRTWSLMPPALNGTAVLAGETSQARLAWLKAQDYGLTFANYGAAVSASVRWMHMKNRAGHRVQPSVASVQSAMSDFSDEFTQSNFSIDIYDAPGNNSWPLVYMSYLTMFRDMKAFDCAGIQELLAFVAWIQTNDAASEASAAANVAPLEARLRDRLIDLLTTVQCNRAQAYSTAFLMGIGSPLPLYTSWAVSWTSASTRMKYFLGTSNNAKQYLSEYDVDFGVVSDGVSDEWRARMDDVEVMPLTAYAAAPGYNIPELAGRELVLDFETIALIYLGNITHWNDSRIAGINEPEVAALLPDRPITVVTMSIVSALTQLFTSVLADRVPEFRDRVGAGPLVAFPVQSDTNRSIVIASNGVAAELSATPYSFAFWVYYDIILTRHIEAAAMINTAGHITRPTTSALVSALQDYLASGAPLDFKTLALGPSNDSWPMAMFGAFIYRQRTMQDCSEAAALASFLYWTQTDIAATRTAERQGFVLPTMATAIKRLFLNQLKNFTCGGVAVSDVHNCIFDGELCSGVGECVNNACVCASGREGQYCEGFVAASSSAGSDQALPIALGIAIPLVALVILGLCALIVVLAVVAKRRGRGGDAWEIDYDELEVGEQLGAGGFGEVRKATWKGTEVAVKVMASEKITKDMEKNFKDEVRVMTALRHPNVVLFMAASTKPPKMCIVMEFMALGSLYDGIDHHIVISRRIYTAQLLHNELIPELPFALKAKMAYQASKGMHFLHSSGIVHRDLKSLNLLLDSKWNVKVSDFGLTKFKEDSHAAKDVAGSVHWMAPEILNESPDVNLILADVYSFGIILWELLTREQPYAGLSPAAVAVAVIRDGARPPLPDLAPSGCPPEFEELITSCWHHDPTIRPTFLEIMTRLSSMHGDSKLSAGATSTMSSTSSSSGGEPHLARTWGSWTSTGGPSQSATSSGSGSGSSPGASRKDSSAAAAGTALARAPKGEVAIVFTDITRAASLWEFNAEAMRDATILHNEVLRAALKRYRGYEVVFIRDRNSGEGSFCMAFQQASDALAWCADVQQALLKVDWPEALLDHPGASIEWGDTDDRVVYKGLRVRMGVHVGTPKAVRDPMTRRVEYIGPVVNAAARITAMTHGGQIVLSHAAHAKLGTDVGLKDNLRVVCLGRFEMPDAPRGAKLYELKVAGLEGRFFGGVTGDEDSDPPNNRDDNSGDGQPKAATSGNAGGGGGGLELQTAVGEGMMFKEDTFLTSANLCRWIIDFHEIQVGRQVGLGSYGAVYRGKWKGVEVAVKRFIKQKLDERRMLEFRAEMAFLSELHHPNIVLFIGACVKKPNLCIVTEFMKQGCLRDILANHSVKLAWKHKLRLLRSAALGINYLHSLHPVIVHRDLKPSNLLVDENMNVKVADFGFARIKEENATMTRCGTPCWTAPEVLRGEKYDERADVFSFGIIMWQVATRKEPYAGRNFMGVSLDVLEGKRPQIPNDCPPEFKKVMKKCWHAQPERRPRADELVTFFDQQVGDDDADGSFIALA</sequence>
<accession>L8GG40</accession>
<keyword evidence="4" id="KW-0723">Serine/threonine-protein kinase</keyword>
<proteinExistence type="inferred from homology"/>
<evidence type="ECO:0000256" key="13">
    <source>
        <dbReference type="SAM" id="Phobius"/>
    </source>
</evidence>
<dbReference type="GO" id="GO:0004674">
    <property type="term" value="F:protein serine/threonine kinase activity"/>
    <property type="evidence" value="ECO:0007669"/>
    <property type="project" value="UniProtKB-KW"/>
</dbReference>
<dbReference type="InterPro" id="IPR011009">
    <property type="entry name" value="Kinase-like_dom_sf"/>
</dbReference>
<reference evidence="16 17" key="1">
    <citation type="journal article" date="2013" name="Genome Biol.">
        <title>Genome of Acanthamoeba castellanii highlights extensive lateral gene transfer and early evolution of tyrosine kinase signaling.</title>
        <authorList>
            <person name="Clarke M."/>
            <person name="Lohan A.J."/>
            <person name="Liu B."/>
            <person name="Lagkouvardos I."/>
            <person name="Roy S."/>
            <person name="Zafar N."/>
            <person name="Bertelli C."/>
            <person name="Schilde C."/>
            <person name="Kianianmomeni A."/>
            <person name="Burglin T.R."/>
            <person name="Frech C."/>
            <person name="Turcotte B."/>
            <person name="Kopec K.O."/>
            <person name="Synnott J.M."/>
            <person name="Choo C."/>
            <person name="Paponov I."/>
            <person name="Finkler A."/>
            <person name="Soon Heng Tan C."/>
            <person name="Hutchins A.P."/>
            <person name="Weinmeier T."/>
            <person name="Rattei T."/>
            <person name="Chu J.S."/>
            <person name="Gimenez G."/>
            <person name="Irimia M."/>
            <person name="Rigden D.J."/>
            <person name="Fitzpatrick D.A."/>
            <person name="Lorenzo-Morales J."/>
            <person name="Bateman A."/>
            <person name="Chiu C.H."/>
            <person name="Tang P."/>
            <person name="Hegemann P."/>
            <person name="Fromm H."/>
            <person name="Raoult D."/>
            <person name="Greub G."/>
            <person name="Miranda-Saavedra D."/>
            <person name="Chen N."/>
            <person name="Nash P."/>
            <person name="Ginger M.L."/>
            <person name="Horn M."/>
            <person name="Schaap P."/>
            <person name="Caler L."/>
            <person name="Loftus B."/>
        </authorList>
    </citation>
    <scope>NUCLEOTIDE SEQUENCE [LARGE SCALE GENOMIC DNA]</scope>
    <source>
        <strain evidence="16 17">Neff</strain>
    </source>
</reference>
<comment type="catalytic activity">
    <reaction evidence="10">
        <text>L-seryl-[protein] + ATP = O-phospho-L-seryl-[protein] + ADP + H(+)</text>
        <dbReference type="Rhea" id="RHEA:17989"/>
        <dbReference type="Rhea" id="RHEA-COMP:9863"/>
        <dbReference type="Rhea" id="RHEA-COMP:11604"/>
        <dbReference type="ChEBI" id="CHEBI:15378"/>
        <dbReference type="ChEBI" id="CHEBI:29999"/>
        <dbReference type="ChEBI" id="CHEBI:30616"/>
        <dbReference type="ChEBI" id="CHEBI:83421"/>
        <dbReference type="ChEBI" id="CHEBI:456216"/>
        <dbReference type="EC" id="2.7.11.1"/>
    </reaction>
</comment>
<feature type="transmembrane region" description="Helical" evidence="13">
    <location>
        <begin position="747"/>
        <end position="773"/>
    </location>
</feature>